<dbReference type="EMBL" id="DVFZ01000037">
    <property type="protein sequence ID" value="HIQ82213.1"/>
    <property type="molecule type" value="Genomic_DNA"/>
</dbReference>
<sequence>MADAIIRAEDVEFRYEGAQEDAVSGVSLQVERGEFVAVLGRNGSGKSTLAKLLNALNIPQKGEIWIDGIAAHEEKNSLEVRKKCGMVFQNPDNQIVATVVEEDCAFGLENLGVPPGEIRRRVDEALAAVGMGEYAEAAPHMLSGGQKQRVAVAGVLAMRPEIIVFDESTAMLDPSGRREVFGVAQELNRRDGITIVWITHFMDEALRAGRVLVMDAGKIALEGAPRDVFEKTEEIRRMGLDVPPMAQLAAQLRLDGVPLRAGIMTVEEMAVELCRLKSAN</sequence>
<dbReference type="GO" id="GO:0042626">
    <property type="term" value="F:ATPase-coupled transmembrane transporter activity"/>
    <property type="evidence" value="ECO:0007669"/>
    <property type="project" value="TreeGrafter"/>
</dbReference>
<evidence type="ECO:0000256" key="1">
    <source>
        <dbReference type="ARBA" id="ARBA00004202"/>
    </source>
</evidence>
<dbReference type="GO" id="GO:0016887">
    <property type="term" value="F:ATP hydrolysis activity"/>
    <property type="evidence" value="ECO:0007669"/>
    <property type="project" value="InterPro"/>
</dbReference>
<comment type="caution">
    <text evidence="10">The sequence shown here is derived from an EMBL/GenBank/DDBJ whole genome shotgun (WGS) entry which is preliminary data.</text>
</comment>
<organism evidence="10 11">
    <name type="scientific">Candidatus Pullichristensenella stercorigallinarum</name>
    <dbReference type="NCBI Taxonomy" id="2840909"/>
    <lineage>
        <taxon>Bacteria</taxon>
        <taxon>Bacillati</taxon>
        <taxon>Bacillota</taxon>
        <taxon>Clostridia</taxon>
        <taxon>Candidatus Pullichristensenella</taxon>
    </lineage>
</organism>
<dbReference type="FunFam" id="3.40.50.300:FF:000224">
    <property type="entry name" value="Energy-coupling factor transporter ATP-binding protein EcfA"/>
    <property type="match status" value="1"/>
</dbReference>
<evidence type="ECO:0000256" key="8">
    <source>
        <dbReference type="ARBA" id="ARBA00023136"/>
    </source>
</evidence>
<dbReference type="InterPro" id="IPR027417">
    <property type="entry name" value="P-loop_NTPase"/>
</dbReference>
<dbReference type="GO" id="GO:0005524">
    <property type="term" value="F:ATP binding"/>
    <property type="evidence" value="ECO:0007669"/>
    <property type="project" value="UniProtKB-KW"/>
</dbReference>
<dbReference type="NCBIfam" id="TIGR04520">
    <property type="entry name" value="ECF_ATPase_1"/>
    <property type="match status" value="1"/>
</dbReference>
<evidence type="ECO:0000313" key="11">
    <source>
        <dbReference type="Proteomes" id="UP000824260"/>
    </source>
</evidence>
<evidence type="ECO:0000313" key="10">
    <source>
        <dbReference type="EMBL" id="HIQ82213.1"/>
    </source>
</evidence>
<keyword evidence="8" id="KW-0472">Membrane</keyword>
<dbReference type="Gene3D" id="3.40.50.300">
    <property type="entry name" value="P-loop containing nucleotide triphosphate hydrolases"/>
    <property type="match status" value="1"/>
</dbReference>
<evidence type="ECO:0000256" key="3">
    <source>
        <dbReference type="ARBA" id="ARBA00022448"/>
    </source>
</evidence>
<keyword evidence="6" id="KW-0067">ATP-binding</keyword>
<dbReference type="InterPro" id="IPR003593">
    <property type="entry name" value="AAA+_ATPase"/>
</dbReference>
<comment type="subcellular location">
    <subcellularLocation>
        <location evidence="1">Cell membrane</location>
        <topology evidence="1">Peripheral membrane protein</topology>
    </subcellularLocation>
</comment>
<dbReference type="PROSITE" id="PS00211">
    <property type="entry name" value="ABC_TRANSPORTER_1"/>
    <property type="match status" value="1"/>
</dbReference>
<gene>
    <name evidence="10" type="ORF">IAA52_03840</name>
</gene>
<dbReference type="PROSITE" id="PS50893">
    <property type="entry name" value="ABC_TRANSPORTER_2"/>
    <property type="match status" value="1"/>
</dbReference>
<dbReference type="Proteomes" id="UP000824260">
    <property type="component" value="Unassembled WGS sequence"/>
</dbReference>
<keyword evidence="3" id="KW-0813">Transport</keyword>
<dbReference type="InterPro" id="IPR003439">
    <property type="entry name" value="ABC_transporter-like_ATP-bd"/>
</dbReference>
<comment type="similarity">
    <text evidence="2">Belongs to the ABC transporter superfamily.</text>
</comment>
<dbReference type="CDD" id="cd03225">
    <property type="entry name" value="ABC_cobalt_CbiO_domain1"/>
    <property type="match status" value="1"/>
</dbReference>
<dbReference type="PANTHER" id="PTHR43553">
    <property type="entry name" value="HEAVY METAL TRANSPORTER"/>
    <property type="match status" value="1"/>
</dbReference>
<protein>
    <submittedName>
        <fullName evidence="10">Energy-coupling factor transporter ATPase</fullName>
    </submittedName>
</protein>
<dbReference type="SMART" id="SM00382">
    <property type="entry name" value="AAA"/>
    <property type="match status" value="1"/>
</dbReference>
<evidence type="ECO:0000256" key="2">
    <source>
        <dbReference type="ARBA" id="ARBA00005417"/>
    </source>
</evidence>
<feature type="domain" description="ABC transporter" evidence="9">
    <location>
        <begin position="6"/>
        <end position="241"/>
    </location>
</feature>
<keyword evidence="5" id="KW-0547">Nucleotide-binding</keyword>
<dbReference type="InterPro" id="IPR017871">
    <property type="entry name" value="ABC_transporter-like_CS"/>
</dbReference>
<reference evidence="10" key="2">
    <citation type="journal article" date="2021" name="PeerJ">
        <title>Extensive microbial diversity within the chicken gut microbiome revealed by metagenomics and culture.</title>
        <authorList>
            <person name="Gilroy R."/>
            <person name="Ravi A."/>
            <person name="Getino M."/>
            <person name="Pursley I."/>
            <person name="Horton D.L."/>
            <person name="Alikhan N.F."/>
            <person name="Baker D."/>
            <person name="Gharbi K."/>
            <person name="Hall N."/>
            <person name="Watson M."/>
            <person name="Adriaenssens E.M."/>
            <person name="Foster-Nyarko E."/>
            <person name="Jarju S."/>
            <person name="Secka A."/>
            <person name="Antonio M."/>
            <person name="Oren A."/>
            <person name="Chaudhuri R.R."/>
            <person name="La Ragione R."/>
            <person name="Hildebrand F."/>
            <person name="Pallen M.J."/>
        </authorList>
    </citation>
    <scope>NUCLEOTIDE SEQUENCE</scope>
    <source>
        <strain evidence="10">ChiSjej6B24-2974</strain>
    </source>
</reference>
<proteinExistence type="inferred from homology"/>
<evidence type="ECO:0000256" key="6">
    <source>
        <dbReference type="ARBA" id="ARBA00022840"/>
    </source>
</evidence>
<keyword evidence="7" id="KW-1278">Translocase</keyword>
<name>A0A9D0ZKN9_9FIRM</name>
<dbReference type="Pfam" id="PF00005">
    <property type="entry name" value="ABC_tran"/>
    <property type="match status" value="1"/>
</dbReference>
<dbReference type="SUPFAM" id="SSF52540">
    <property type="entry name" value="P-loop containing nucleoside triphosphate hydrolases"/>
    <property type="match status" value="1"/>
</dbReference>
<dbReference type="AlphaFoldDB" id="A0A9D0ZKN9"/>
<accession>A0A9D0ZKN9</accession>
<dbReference type="InterPro" id="IPR015856">
    <property type="entry name" value="ABC_transpr_CbiO/EcfA_su"/>
</dbReference>
<evidence type="ECO:0000259" key="9">
    <source>
        <dbReference type="PROSITE" id="PS50893"/>
    </source>
</evidence>
<keyword evidence="4" id="KW-1003">Cell membrane</keyword>
<dbReference type="GO" id="GO:0043190">
    <property type="term" value="C:ATP-binding cassette (ABC) transporter complex"/>
    <property type="evidence" value="ECO:0007669"/>
    <property type="project" value="TreeGrafter"/>
</dbReference>
<evidence type="ECO:0000256" key="4">
    <source>
        <dbReference type="ARBA" id="ARBA00022475"/>
    </source>
</evidence>
<evidence type="ECO:0000256" key="5">
    <source>
        <dbReference type="ARBA" id="ARBA00022741"/>
    </source>
</evidence>
<evidence type="ECO:0000256" key="7">
    <source>
        <dbReference type="ARBA" id="ARBA00022967"/>
    </source>
</evidence>
<reference evidence="10" key="1">
    <citation type="submission" date="2020-10" db="EMBL/GenBank/DDBJ databases">
        <authorList>
            <person name="Gilroy R."/>
        </authorList>
    </citation>
    <scope>NUCLEOTIDE SEQUENCE</scope>
    <source>
        <strain evidence="10">ChiSjej6B24-2974</strain>
    </source>
</reference>
<dbReference type="InterPro" id="IPR030947">
    <property type="entry name" value="EcfA_1"/>
</dbReference>
<dbReference type="PANTHER" id="PTHR43553:SF24">
    <property type="entry name" value="ENERGY-COUPLING FACTOR TRANSPORTER ATP-BINDING PROTEIN ECFA1"/>
    <property type="match status" value="1"/>
</dbReference>
<dbReference type="NCBIfam" id="NF010167">
    <property type="entry name" value="PRK13648.1"/>
    <property type="match status" value="1"/>
</dbReference>
<dbReference type="InterPro" id="IPR050095">
    <property type="entry name" value="ECF_ABC_transporter_ATP-bd"/>
</dbReference>